<reference evidence="2 4" key="1">
    <citation type="submission" date="2017-11" db="EMBL/GenBank/DDBJ databases">
        <title>Comparitive Functional Genomics of Dry Heat Resistant strains isolated from the Viking Spacecraft.</title>
        <authorList>
            <person name="Seuylemezian A."/>
            <person name="Cooper K."/>
            <person name="Vaishampayan P."/>
        </authorList>
    </citation>
    <scope>NUCLEOTIDE SEQUENCE [LARGE SCALE GENOMIC DNA]</scope>
    <source>
        <strain evidence="2 4">M4.6</strain>
    </source>
</reference>
<name>A0A2N5GKH8_9BACI</name>
<dbReference type="Pfam" id="PF26135">
    <property type="entry name" value="YuzI"/>
    <property type="match status" value="1"/>
</dbReference>
<dbReference type="OrthoDB" id="2972455at2"/>
<keyword evidence="1" id="KW-0812">Transmembrane</keyword>
<evidence type="ECO:0000256" key="1">
    <source>
        <dbReference type="SAM" id="Phobius"/>
    </source>
</evidence>
<proteinExistence type="predicted"/>
<gene>
    <name evidence="2" type="ORF">CU635_12740</name>
    <name evidence="3" type="ORF">CVD25_06035</name>
</gene>
<feature type="transmembrane region" description="Helical" evidence="1">
    <location>
        <begin position="46"/>
        <end position="64"/>
    </location>
</feature>
<reference evidence="3 5" key="2">
    <citation type="submission" date="2017-12" db="EMBL/GenBank/DDBJ databases">
        <title>Comparative Functional Genomics of Dry Heat Resistant strains isolated from the Viking Spacecraft.</title>
        <authorList>
            <person name="Seuylemezian A."/>
            <person name="Cooper K."/>
            <person name="Vaishampayan P."/>
        </authorList>
    </citation>
    <scope>NUCLEOTIDE SEQUENCE [LARGE SCALE GENOMIC DNA]</scope>
    <source>
        <strain evidence="3 5">ATCC 29669</strain>
    </source>
</reference>
<evidence type="ECO:0000313" key="2">
    <source>
        <dbReference type="EMBL" id="PLR82033.1"/>
    </source>
</evidence>
<evidence type="ECO:0000313" key="3">
    <source>
        <dbReference type="EMBL" id="PLR99419.1"/>
    </source>
</evidence>
<keyword evidence="1" id="KW-1133">Transmembrane helix</keyword>
<dbReference type="Proteomes" id="UP000234951">
    <property type="component" value="Unassembled WGS sequence"/>
</dbReference>
<dbReference type="InterPro" id="IPR058887">
    <property type="entry name" value="YuzI-like"/>
</dbReference>
<accession>A0A2N5GKH8</accession>
<dbReference type="EMBL" id="PGVD01000015">
    <property type="protein sequence ID" value="PLR99419.1"/>
    <property type="molecule type" value="Genomic_DNA"/>
</dbReference>
<organism evidence="2 4">
    <name type="scientific">Bacillus canaveralius</name>
    <dbReference type="NCBI Taxonomy" id="1403243"/>
    <lineage>
        <taxon>Bacteria</taxon>
        <taxon>Bacillati</taxon>
        <taxon>Bacillota</taxon>
        <taxon>Bacilli</taxon>
        <taxon>Bacillales</taxon>
        <taxon>Bacillaceae</taxon>
        <taxon>Bacillus</taxon>
    </lineage>
</organism>
<sequence length="71" mass="7961">MAFRLFLLLTGFGLAVSGGVSLIIYLNLLATGLNLTDYLSFVSTRFECYLLLIGIIIISVSIYYPDHRQEK</sequence>
<protein>
    <submittedName>
        <fullName evidence="2">Uncharacterized protein</fullName>
    </submittedName>
</protein>
<evidence type="ECO:0000313" key="5">
    <source>
        <dbReference type="Proteomes" id="UP000235114"/>
    </source>
</evidence>
<dbReference type="EMBL" id="PGVA01000028">
    <property type="protein sequence ID" value="PLR82033.1"/>
    <property type="molecule type" value="Genomic_DNA"/>
</dbReference>
<keyword evidence="5" id="KW-1185">Reference proteome</keyword>
<keyword evidence="1" id="KW-0472">Membrane</keyword>
<evidence type="ECO:0000313" key="4">
    <source>
        <dbReference type="Proteomes" id="UP000234951"/>
    </source>
</evidence>
<dbReference type="AlphaFoldDB" id="A0A2N5GKH8"/>
<dbReference type="Proteomes" id="UP000235114">
    <property type="component" value="Unassembled WGS sequence"/>
</dbReference>
<dbReference type="RefSeq" id="WP_101577749.1">
    <property type="nucleotide sequence ID" value="NZ_PGVA01000028.1"/>
</dbReference>
<comment type="caution">
    <text evidence="2">The sequence shown here is derived from an EMBL/GenBank/DDBJ whole genome shotgun (WGS) entry which is preliminary data.</text>
</comment>